<dbReference type="GO" id="GO:0006979">
    <property type="term" value="P:response to oxidative stress"/>
    <property type="evidence" value="ECO:0007669"/>
    <property type="project" value="InterPro"/>
</dbReference>
<keyword evidence="5 16" id="KW-0575">Peroxidase</keyword>
<evidence type="ECO:0000256" key="10">
    <source>
        <dbReference type="PIRSR" id="PIRSR600823-1"/>
    </source>
</evidence>
<protein>
    <recommendedName>
        <fullName evidence="4">peroxidase</fullName>
        <ecNumber evidence="4">1.11.1.7</ecNumber>
    </recommendedName>
</protein>
<feature type="binding site" evidence="11">
    <location>
        <position position="77"/>
    </location>
    <ligand>
        <name>Ca(2+)</name>
        <dbReference type="ChEBI" id="CHEBI:29108"/>
        <label>1</label>
    </ligand>
</feature>
<accession>A0AAD7KUH1</accession>
<dbReference type="EC" id="1.11.1.7" evidence="4"/>
<dbReference type="GO" id="GO:0140825">
    <property type="term" value="F:lactoperoxidase activity"/>
    <property type="evidence" value="ECO:0007669"/>
    <property type="project" value="UniProtKB-EC"/>
</dbReference>
<sequence>MNRKLFSYFTISLCLIASFSPIVHMLPLGYNHLDYNFYYKSCPHLPMMVRFGVWSALRDDSRMAASLLRLHFHDCIVSACSMSVNTRYGYMCKTQLPPQS</sequence>
<comment type="cofactor">
    <cofactor evidence="11">
        <name>Ca(2+)</name>
        <dbReference type="ChEBI" id="CHEBI:29108"/>
    </cofactor>
    <text evidence="11">Binds 2 calcium ions per subunit.</text>
</comment>
<keyword evidence="13" id="KW-1015">Disulfide bond</keyword>
<gene>
    <name evidence="16" type="ORF">O6P43_031004</name>
</gene>
<dbReference type="GO" id="GO:0046872">
    <property type="term" value="F:metal ion binding"/>
    <property type="evidence" value="ECO:0007669"/>
    <property type="project" value="UniProtKB-KW"/>
</dbReference>
<evidence type="ECO:0000256" key="3">
    <source>
        <dbReference type="ARBA" id="ARBA00002322"/>
    </source>
</evidence>
<evidence type="ECO:0000256" key="8">
    <source>
        <dbReference type="ARBA" id="ARBA00023002"/>
    </source>
</evidence>
<dbReference type="Pfam" id="PF00141">
    <property type="entry name" value="peroxidase"/>
    <property type="match status" value="1"/>
</dbReference>
<evidence type="ECO:0000256" key="12">
    <source>
        <dbReference type="PIRSR" id="PIRSR600823-4"/>
    </source>
</evidence>
<comment type="catalytic activity">
    <reaction evidence="1">
        <text>2 a phenolic donor + H2O2 = 2 a phenolic radical donor + 2 H2O</text>
        <dbReference type="Rhea" id="RHEA:56136"/>
        <dbReference type="ChEBI" id="CHEBI:15377"/>
        <dbReference type="ChEBI" id="CHEBI:16240"/>
        <dbReference type="ChEBI" id="CHEBI:139520"/>
        <dbReference type="ChEBI" id="CHEBI:139521"/>
        <dbReference type="EC" id="1.11.1.7"/>
    </reaction>
</comment>
<dbReference type="AlphaFoldDB" id="A0AAD7KUH1"/>
<proteinExistence type="inferred from homology"/>
<dbReference type="KEGG" id="qsa:O6P43_031004"/>
<evidence type="ECO:0000256" key="7">
    <source>
        <dbReference type="ARBA" id="ARBA00022723"/>
    </source>
</evidence>
<dbReference type="EMBL" id="JARAOO010000013">
    <property type="protein sequence ID" value="KAJ7946024.1"/>
    <property type="molecule type" value="Genomic_DNA"/>
</dbReference>
<comment type="cofactor">
    <cofactor evidence="2">
        <name>heme b</name>
        <dbReference type="ChEBI" id="CHEBI:60344"/>
    </cofactor>
</comment>
<keyword evidence="6" id="KW-0349">Heme</keyword>
<keyword evidence="11" id="KW-0106">Calcium</keyword>
<evidence type="ECO:0000256" key="1">
    <source>
        <dbReference type="ARBA" id="ARBA00000189"/>
    </source>
</evidence>
<evidence type="ECO:0000313" key="17">
    <source>
        <dbReference type="Proteomes" id="UP001163823"/>
    </source>
</evidence>
<dbReference type="InterPro" id="IPR019794">
    <property type="entry name" value="Peroxidases_AS"/>
</dbReference>
<name>A0AAD7KUH1_QUISA</name>
<comment type="caution">
    <text evidence="16">The sequence shown here is derived from an EMBL/GenBank/DDBJ whole genome shotgun (WGS) entry which is preliminary data.</text>
</comment>
<dbReference type="InterPro" id="IPR000823">
    <property type="entry name" value="Peroxidase_pln"/>
</dbReference>
<evidence type="ECO:0000313" key="16">
    <source>
        <dbReference type="EMBL" id="KAJ7946024.1"/>
    </source>
</evidence>
<evidence type="ECO:0000256" key="4">
    <source>
        <dbReference type="ARBA" id="ARBA00012313"/>
    </source>
</evidence>
<evidence type="ECO:0000256" key="6">
    <source>
        <dbReference type="ARBA" id="ARBA00022617"/>
    </source>
</evidence>
<evidence type="ECO:0000256" key="11">
    <source>
        <dbReference type="PIRSR" id="PIRSR600823-3"/>
    </source>
</evidence>
<dbReference type="PRINTS" id="PR00461">
    <property type="entry name" value="PLPEROXIDASE"/>
</dbReference>
<feature type="binding site" evidence="11">
    <location>
        <position position="74"/>
    </location>
    <ligand>
        <name>Ca(2+)</name>
        <dbReference type="ChEBI" id="CHEBI:29108"/>
        <label>1</label>
    </ligand>
</feature>
<keyword evidence="17" id="KW-1185">Reference proteome</keyword>
<dbReference type="PANTHER" id="PTHR31388">
    <property type="entry name" value="PEROXIDASE 72-RELATED"/>
    <property type="match status" value="1"/>
</dbReference>
<evidence type="ECO:0000259" key="15">
    <source>
        <dbReference type="PROSITE" id="PS50873"/>
    </source>
</evidence>
<organism evidence="16 17">
    <name type="scientific">Quillaja saponaria</name>
    <name type="common">Soap bark tree</name>
    <dbReference type="NCBI Taxonomy" id="32244"/>
    <lineage>
        <taxon>Eukaryota</taxon>
        <taxon>Viridiplantae</taxon>
        <taxon>Streptophyta</taxon>
        <taxon>Embryophyta</taxon>
        <taxon>Tracheophyta</taxon>
        <taxon>Spermatophyta</taxon>
        <taxon>Magnoliopsida</taxon>
        <taxon>eudicotyledons</taxon>
        <taxon>Gunneridae</taxon>
        <taxon>Pentapetalae</taxon>
        <taxon>rosids</taxon>
        <taxon>fabids</taxon>
        <taxon>Fabales</taxon>
        <taxon>Quillajaceae</taxon>
        <taxon>Quillaja</taxon>
    </lineage>
</organism>
<dbReference type="SUPFAM" id="SSF48113">
    <property type="entry name" value="Heme-dependent peroxidases"/>
    <property type="match status" value="1"/>
</dbReference>
<feature type="active site" description="Proton acceptor" evidence="10">
    <location>
        <position position="73"/>
    </location>
</feature>
<evidence type="ECO:0000256" key="2">
    <source>
        <dbReference type="ARBA" id="ARBA00001970"/>
    </source>
</evidence>
<dbReference type="Proteomes" id="UP001163823">
    <property type="component" value="Chromosome 13"/>
</dbReference>
<comment type="similarity">
    <text evidence="14">Belongs to the peroxidase family.</text>
</comment>
<dbReference type="Gene3D" id="1.10.520.10">
    <property type="match status" value="1"/>
</dbReference>
<dbReference type="PANTHER" id="PTHR31388:SF34">
    <property type="entry name" value="PEROXIDASE 10"/>
    <property type="match status" value="1"/>
</dbReference>
<reference evidence="16" key="1">
    <citation type="journal article" date="2023" name="Science">
        <title>Elucidation of the pathway for biosynthesis of saponin adjuvants from the soapbark tree.</title>
        <authorList>
            <person name="Reed J."/>
            <person name="Orme A."/>
            <person name="El-Demerdash A."/>
            <person name="Owen C."/>
            <person name="Martin L.B.B."/>
            <person name="Misra R.C."/>
            <person name="Kikuchi S."/>
            <person name="Rejzek M."/>
            <person name="Martin A.C."/>
            <person name="Harkess A."/>
            <person name="Leebens-Mack J."/>
            <person name="Louveau T."/>
            <person name="Stephenson M.J."/>
            <person name="Osbourn A."/>
        </authorList>
    </citation>
    <scope>NUCLEOTIDE SEQUENCE</scope>
    <source>
        <strain evidence="16">S10</strain>
    </source>
</reference>
<feature type="binding site" evidence="11">
    <location>
        <position position="83"/>
    </location>
    <ligand>
        <name>Ca(2+)</name>
        <dbReference type="ChEBI" id="CHEBI:29108"/>
        <label>1</label>
    </ligand>
</feature>
<keyword evidence="9" id="KW-0408">Iron</keyword>
<comment type="function">
    <text evidence="3">Removal of H(2)O(2), oxidation of toxic reductants, biosynthesis and degradation of lignin, suberization, auxin catabolism, response to environmental stresses such as wounding, pathogen attack and oxidative stress. These functions might be dependent on each isozyme/isoform in each plant tissue.</text>
</comment>
<evidence type="ECO:0000256" key="13">
    <source>
        <dbReference type="PIRSR" id="PIRSR600823-5"/>
    </source>
</evidence>
<dbReference type="InterPro" id="IPR002016">
    <property type="entry name" value="Haem_peroxidase"/>
</dbReference>
<feature type="disulfide bond" evidence="13">
    <location>
        <begin position="75"/>
        <end position="80"/>
    </location>
</feature>
<dbReference type="InterPro" id="IPR010255">
    <property type="entry name" value="Haem_peroxidase_sf"/>
</dbReference>
<dbReference type="PROSITE" id="PS50873">
    <property type="entry name" value="PEROXIDASE_4"/>
    <property type="match status" value="1"/>
</dbReference>
<dbReference type="PROSITE" id="PS00436">
    <property type="entry name" value="PEROXIDASE_2"/>
    <property type="match status" value="1"/>
</dbReference>
<keyword evidence="7 11" id="KW-0479">Metal-binding</keyword>
<feature type="domain" description="Plant heme peroxidase family profile" evidence="15">
    <location>
        <begin position="32"/>
        <end position="84"/>
    </location>
</feature>
<dbReference type="GO" id="GO:0020037">
    <property type="term" value="F:heme binding"/>
    <property type="evidence" value="ECO:0007669"/>
    <property type="project" value="InterPro"/>
</dbReference>
<evidence type="ECO:0000256" key="9">
    <source>
        <dbReference type="ARBA" id="ARBA00023004"/>
    </source>
</evidence>
<evidence type="ECO:0000256" key="5">
    <source>
        <dbReference type="ARBA" id="ARBA00022559"/>
    </source>
</evidence>
<evidence type="ECO:0000256" key="14">
    <source>
        <dbReference type="RuleBase" id="RU004241"/>
    </source>
</evidence>
<feature type="site" description="Transition state stabilizer" evidence="12">
    <location>
        <position position="69"/>
    </location>
</feature>
<keyword evidence="8" id="KW-0560">Oxidoreductase</keyword>